<feature type="region of interest" description="Disordered" evidence="1">
    <location>
        <begin position="56"/>
        <end position="80"/>
    </location>
</feature>
<evidence type="ECO:0000313" key="2">
    <source>
        <dbReference type="EMBL" id="ODR95051.1"/>
    </source>
</evidence>
<name>A0A1E3VP24_9HYPH</name>
<comment type="caution">
    <text evidence="2">The sequence shown here is derived from an EMBL/GenBank/DDBJ whole genome shotgun (WGS) entry which is preliminary data.</text>
</comment>
<organism evidence="2 3">
    <name type="scientific">Methyloceanibacter stevinii</name>
    <dbReference type="NCBI Taxonomy" id="1774970"/>
    <lineage>
        <taxon>Bacteria</taxon>
        <taxon>Pseudomonadati</taxon>
        <taxon>Pseudomonadota</taxon>
        <taxon>Alphaproteobacteria</taxon>
        <taxon>Hyphomicrobiales</taxon>
        <taxon>Hyphomicrobiaceae</taxon>
        <taxon>Methyloceanibacter</taxon>
    </lineage>
</organism>
<feature type="compositionally biased region" description="Basic and acidic residues" evidence="1">
    <location>
        <begin position="69"/>
        <end position="80"/>
    </location>
</feature>
<evidence type="ECO:0000313" key="3">
    <source>
        <dbReference type="Proteomes" id="UP000094172"/>
    </source>
</evidence>
<gene>
    <name evidence="2" type="ORF">AUC70_04725</name>
</gene>
<sequence>MQIERMRVVAATVIRVAKQSDQFFSTTGQKVRHDKPPLLTQDEINSKHLVTGMTARDPEMVSASPPSEVRNHHDEPRGQH</sequence>
<keyword evidence="3" id="KW-1185">Reference proteome</keyword>
<dbReference type="Proteomes" id="UP000094172">
    <property type="component" value="Unassembled WGS sequence"/>
</dbReference>
<proteinExistence type="predicted"/>
<dbReference type="STRING" id="1774970.AUC70_04725"/>
<reference evidence="2 3" key="1">
    <citation type="journal article" date="2016" name="Environ. Microbiol.">
        <title>New Methyloceanibacter diversity from North Sea sediments includes methanotroph containing solely the soluble methane monooxygenase.</title>
        <authorList>
            <person name="Vekeman B."/>
            <person name="Kerckhof F.M."/>
            <person name="Cremers G."/>
            <person name="de Vos P."/>
            <person name="Vandamme P."/>
            <person name="Boon N."/>
            <person name="Op den Camp H.J."/>
            <person name="Heylen K."/>
        </authorList>
    </citation>
    <scope>NUCLEOTIDE SEQUENCE [LARGE SCALE GENOMIC DNA]</scope>
    <source>
        <strain evidence="2 3">R-67176</strain>
    </source>
</reference>
<evidence type="ECO:0000256" key="1">
    <source>
        <dbReference type="SAM" id="MobiDB-lite"/>
    </source>
</evidence>
<accession>A0A1E3VP24</accession>
<protein>
    <submittedName>
        <fullName evidence="2">Uncharacterized protein</fullName>
    </submittedName>
</protein>
<dbReference type="EMBL" id="LPWE01000011">
    <property type="protein sequence ID" value="ODR95051.1"/>
    <property type="molecule type" value="Genomic_DNA"/>
</dbReference>
<dbReference type="AlphaFoldDB" id="A0A1E3VP24"/>